<feature type="active site" evidence="12">
    <location>
        <position position="116"/>
    </location>
</feature>
<dbReference type="GO" id="GO:0005634">
    <property type="term" value="C:nucleus"/>
    <property type="evidence" value="ECO:0007669"/>
    <property type="project" value="UniProtKB-SubCell"/>
</dbReference>
<feature type="compositionally biased region" description="Acidic residues" evidence="13">
    <location>
        <begin position="323"/>
        <end position="350"/>
    </location>
</feature>
<name>A0A9P6E1X8_9AGAM</name>
<evidence type="ECO:0000256" key="5">
    <source>
        <dbReference type="ARBA" id="ARBA00022786"/>
    </source>
</evidence>
<gene>
    <name evidence="15" type="ORF">BS47DRAFT_1387314</name>
</gene>
<evidence type="ECO:0000313" key="16">
    <source>
        <dbReference type="Proteomes" id="UP000886523"/>
    </source>
</evidence>
<evidence type="ECO:0000313" key="15">
    <source>
        <dbReference type="EMBL" id="KAF9520269.1"/>
    </source>
</evidence>
<evidence type="ECO:0000256" key="4">
    <source>
        <dbReference type="ARBA" id="ARBA00022670"/>
    </source>
</evidence>
<keyword evidence="16" id="KW-1185">Reference proteome</keyword>
<dbReference type="Gene3D" id="1.10.287.10">
    <property type="entry name" value="S15/NS1, RNA-binding"/>
    <property type="match status" value="1"/>
</dbReference>
<comment type="catalytic activity">
    <reaction evidence="1">
        <text>Thiol-dependent hydrolysis of ester, thioester, amide, peptide and isopeptide bonds formed by the C-terminal Gly of ubiquitin (a 76-residue protein attached to proteins as an intracellular targeting signal).</text>
        <dbReference type="EC" id="3.4.19.12"/>
    </reaction>
</comment>
<dbReference type="PROSITE" id="PS50957">
    <property type="entry name" value="JOSEPHIN"/>
    <property type="match status" value="1"/>
</dbReference>
<dbReference type="GO" id="GO:0006508">
    <property type="term" value="P:proteolysis"/>
    <property type="evidence" value="ECO:0007669"/>
    <property type="project" value="UniProtKB-KW"/>
</dbReference>
<dbReference type="InterPro" id="IPR033865">
    <property type="entry name" value="Ataxin-3"/>
</dbReference>
<comment type="caution">
    <text evidence="15">The sequence shown here is derived from an EMBL/GenBank/DDBJ whole genome shotgun (WGS) entry which is preliminary data.</text>
</comment>
<dbReference type="PANTHER" id="PTHR14159:SF0">
    <property type="entry name" value="ATAXIN-3-RELATED"/>
    <property type="match status" value="1"/>
</dbReference>
<evidence type="ECO:0000256" key="2">
    <source>
        <dbReference type="ARBA" id="ARBA00004123"/>
    </source>
</evidence>
<dbReference type="OrthoDB" id="10063692at2759"/>
<dbReference type="PANTHER" id="PTHR14159">
    <property type="entry name" value="ATAXIN-3-RELATED"/>
    <property type="match status" value="1"/>
</dbReference>
<accession>A0A9P6E1X8</accession>
<dbReference type="EMBL" id="MU128912">
    <property type="protein sequence ID" value="KAF9520269.1"/>
    <property type="molecule type" value="Genomic_DNA"/>
</dbReference>
<protein>
    <recommendedName>
        <fullName evidence="3">ubiquitinyl hydrolase 1</fullName>
        <ecNumber evidence="3">3.4.19.12</ecNumber>
    </recommendedName>
</protein>
<evidence type="ECO:0000256" key="10">
    <source>
        <dbReference type="ARBA" id="ARBA00023242"/>
    </source>
</evidence>
<keyword evidence="8" id="KW-0805">Transcription regulation</keyword>
<feature type="compositionally biased region" description="Polar residues" evidence="13">
    <location>
        <begin position="424"/>
        <end position="436"/>
    </location>
</feature>
<evidence type="ECO:0000256" key="3">
    <source>
        <dbReference type="ARBA" id="ARBA00012759"/>
    </source>
</evidence>
<keyword evidence="5" id="KW-0833">Ubl conjugation pathway</keyword>
<evidence type="ECO:0000256" key="13">
    <source>
        <dbReference type="SAM" id="MobiDB-lite"/>
    </source>
</evidence>
<evidence type="ECO:0000256" key="6">
    <source>
        <dbReference type="ARBA" id="ARBA00022801"/>
    </source>
</evidence>
<keyword evidence="9" id="KW-0804">Transcription</keyword>
<organism evidence="15 16">
    <name type="scientific">Hydnum rufescens UP504</name>
    <dbReference type="NCBI Taxonomy" id="1448309"/>
    <lineage>
        <taxon>Eukaryota</taxon>
        <taxon>Fungi</taxon>
        <taxon>Dikarya</taxon>
        <taxon>Basidiomycota</taxon>
        <taxon>Agaricomycotina</taxon>
        <taxon>Agaricomycetes</taxon>
        <taxon>Cantharellales</taxon>
        <taxon>Hydnaceae</taxon>
        <taxon>Hydnum</taxon>
    </lineage>
</organism>
<feature type="active site" evidence="11 12">
    <location>
        <position position="136"/>
    </location>
</feature>
<feature type="domain" description="Josephin" evidence="14">
    <location>
        <begin position="5"/>
        <end position="182"/>
    </location>
</feature>
<dbReference type="GO" id="GO:0016579">
    <property type="term" value="P:protein deubiquitination"/>
    <property type="evidence" value="ECO:0007669"/>
    <property type="project" value="InterPro"/>
</dbReference>
<feature type="active site" description="Nucleophile" evidence="11">
    <location>
        <position position="20"/>
    </location>
</feature>
<dbReference type="PROSITE" id="PS50330">
    <property type="entry name" value="UIM"/>
    <property type="match status" value="2"/>
</dbReference>
<dbReference type="GO" id="GO:0004843">
    <property type="term" value="F:cysteine-type deubiquitinase activity"/>
    <property type="evidence" value="ECO:0007669"/>
    <property type="project" value="UniProtKB-EC"/>
</dbReference>
<dbReference type="EC" id="3.4.19.12" evidence="3"/>
<evidence type="ECO:0000259" key="14">
    <source>
        <dbReference type="PROSITE" id="PS50957"/>
    </source>
</evidence>
<keyword evidence="7" id="KW-0788">Thiol protease</keyword>
<reference evidence="15" key="1">
    <citation type="journal article" date="2020" name="Nat. Commun.">
        <title>Large-scale genome sequencing of mycorrhizal fungi provides insights into the early evolution of symbiotic traits.</title>
        <authorList>
            <person name="Miyauchi S."/>
            <person name="Kiss E."/>
            <person name="Kuo A."/>
            <person name="Drula E."/>
            <person name="Kohler A."/>
            <person name="Sanchez-Garcia M."/>
            <person name="Morin E."/>
            <person name="Andreopoulos B."/>
            <person name="Barry K.W."/>
            <person name="Bonito G."/>
            <person name="Buee M."/>
            <person name="Carver A."/>
            <person name="Chen C."/>
            <person name="Cichocki N."/>
            <person name="Clum A."/>
            <person name="Culley D."/>
            <person name="Crous P.W."/>
            <person name="Fauchery L."/>
            <person name="Girlanda M."/>
            <person name="Hayes R.D."/>
            <person name="Keri Z."/>
            <person name="LaButti K."/>
            <person name="Lipzen A."/>
            <person name="Lombard V."/>
            <person name="Magnuson J."/>
            <person name="Maillard F."/>
            <person name="Murat C."/>
            <person name="Nolan M."/>
            <person name="Ohm R.A."/>
            <person name="Pangilinan J."/>
            <person name="Pereira M.F."/>
            <person name="Perotto S."/>
            <person name="Peter M."/>
            <person name="Pfister S."/>
            <person name="Riley R."/>
            <person name="Sitrit Y."/>
            <person name="Stielow J.B."/>
            <person name="Szollosi G."/>
            <person name="Zifcakova L."/>
            <person name="Stursova M."/>
            <person name="Spatafora J.W."/>
            <person name="Tedersoo L."/>
            <person name="Vaario L.M."/>
            <person name="Yamada A."/>
            <person name="Yan M."/>
            <person name="Wang P."/>
            <person name="Xu J."/>
            <person name="Bruns T."/>
            <person name="Baldrian P."/>
            <person name="Vilgalys R."/>
            <person name="Dunand C."/>
            <person name="Henrissat B."/>
            <person name="Grigoriev I.V."/>
            <person name="Hibbett D."/>
            <person name="Nagy L.G."/>
            <person name="Martin F.M."/>
        </authorList>
    </citation>
    <scope>NUCLEOTIDE SEQUENCE</scope>
    <source>
        <strain evidence="15">UP504</strain>
    </source>
</reference>
<dbReference type="InterPro" id="IPR006155">
    <property type="entry name" value="Josephin"/>
</dbReference>
<comment type="subcellular location">
    <subcellularLocation>
        <location evidence="2">Nucleus</location>
    </subcellularLocation>
</comment>
<dbReference type="SMART" id="SM01246">
    <property type="entry name" value="Josephin"/>
    <property type="match status" value="1"/>
</dbReference>
<dbReference type="Proteomes" id="UP000886523">
    <property type="component" value="Unassembled WGS sequence"/>
</dbReference>
<dbReference type="InterPro" id="IPR003903">
    <property type="entry name" value="UIM_dom"/>
</dbReference>
<feature type="region of interest" description="Disordered" evidence="13">
    <location>
        <begin position="406"/>
        <end position="462"/>
    </location>
</feature>
<feature type="compositionally biased region" description="Low complexity" evidence="13">
    <location>
        <begin position="362"/>
        <end position="374"/>
    </location>
</feature>
<evidence type="ECO:0000256" key="8">
    <source>
        <dbReference type="ARBA" id="ARBA00023015"/>
    </source>
</evidence>
<evidence type="ECO:0000256" key="9">
    <source>
        <dbReference type="ARBA" id="ARBA00023163"/>
    </source>
</evidence>
<sequence>MDTLKRLIYHEKQEQGSMLCAQHALNALLQGNYFSASDLSSLASDLDDLEGSYRNRDVAATQSVNMDDSGFFSIQVVERALQVWGLGLVPWSSGELAAFHRNPDTQEAFILNLDQHWFTIRRFGSPDGHKHWFNLNSFLESPEHVRRTYLSMMLDESEIEGYSVFAVRPLPESIGISLPVCEADEVASTIPEADLLPDGYAPHPLISPSGGAATVGLSGFEDEDLELQRVLQASLVHTSSTSSAPRTDPVAPPMIPGPGPSTFAESARRGFDAALEEHEQIQEGLEIPSVGAQRYRTRAEEDEEEMIRRAMEESLRSSNHIVEDEDDGEYNDDEIDDDNDAYFDDDDDENMAPISPSRVLNPAAPQIQTSTTPTPSVPLGALNHGPSRVIDDEDAELQAALRASLEGLPEGFSVPETPPRRLIHTSTTTASPQTADVSRGVEDEEREVQSPEPAAAEKPDIDEIRRRRLARFGA</sequence>
<keyword evidence="6 12" id="KW-0378">Hydrolase</keyword>
<feature type="active site" evidence="12">
    <location>
        <position position="20"/>
    </location>
</feature>
<dbReference type="Gene3D" id="3.90.70.40">
    <property type="match status" value="1"/>
</dbReference>
<evidence type="ECO:0000256" key="12">
    <source>
        <dbReference type="PROSITE-ProRule" id="PRU00331"/>
    </source>
</evidence>
<proteinExistence type="predicted"/>
<dbReference type="PRINTS" id="PR01233">
    <property type="entry name" value="JOSEPHIN"/>
</dbReference>
<evidence type="ECO:0000256" key="7">
    <source>
        <dbReference type="ARBA" id="ARBA00022807"/>
    </source>
</evidence>
<keyword evidence="4" id="KW-0645">Protease</keyword>
<feature type="region of interest" description="Disordered" evidence="13">
    <location>
        <begin position="312"/>
        <end position="387"/>
    </location>
</feature>
<evidence type="ECO:0000256" key="1">
    <source>
        <dbReference type="ARBA" id="ARBA00000707"/>
    </source>
</evidence>
<dbReference type="SMART" id="SM00726">
    <property type="entry name" value="UIM"/>
    <property type="match status" value="3"/>
</dbReference>
<dbReference type="AlphaFoldDB" id="A0A9P6E1X8"/>
<evidence type="ECO:0000256" key="11">
    <source>
        <dbReference type="PIRSR" id="PIRSR633865-1"/>
    </source>
</evidence>
<feature type="active site" description="Proton acceptor" evidence="11">
    <location>
        <position position="116"/>
    </location>
</feature>
<keyword evidence="10" id="KW-0539">Nucleus</keyword>
<dbReference type="Pfam" id="PF02099">
    <property type="entry name" value="Josephin"/>
    <property type="match status" value="1"/>
</dbReference>